<dbReference type="Pfam" id="PF01547">
    <property type="entry name" value="SBP_bac_1"/>
    <property type="match status" value="1"/>
</dbReference>
<gene>
    <name evidence="7" type="ORF">C1H71_11695</name>
</gene>
<dbReference type="Proteomes" id="UP000515917">
    <property type="component" value="Chromosome"/>
</dbReference>
<keyword evidence="8" id="KW-1185">Reference proteome</keyword>
<sequence>MAIALYWLLQVNKPLRKFSNPKYRSGLLLAVFFSSPLHAKNVEILHWWTSPGEASAVQAAKQQLESQNLQWQDFAVMGGAGENAMSVLQQRINAGNPPLAATIGGIKIQAWGDKLANISQLATEQSWNKLLPPILNEMVQYKGQYVAVPLGISRVNTLWINKHLLDKSGAKVPKTWDEFIATAKLLQKAGITPLSVGQQGWQVATLFESLALGIGGADFYRKAFIELDAAALSSPTMLQALSMLKRLKAYTSPHSAAEWSSATAKLIHGQAAMQFMGDWAKSEFTVAGQVAGVDYLCVPAPSQNQAYSFAADTMTLFQLQSPSQQKAQQAFASTMMSKATQINFNLHKGNFPARNDVSLEKFDACAKESAQNFNLASSKNILVPSWSHNMAQYDATRSVFFDIIFSYWKNNNISPAKAAERLVLAAKTLEK</sequence>
<accession>A0A7G3GBN6</accession>
<dbReference type="GO" id="GO:0042597">
    <property type="term" value="C:periplasmic space"/>
    <property type="evidence" value="ECO:0007669"/>
    <property type="project" value="UniProtKB-SubCell"/>
</dbReference>
<evidence type="ECO:0000256" key="6">
    <source>
        <dbReference type="ARBA" id="ARBA00049753"/>
    </source>
</evidence>
<dbReference type="InterPro" id="IPR006059">
    <property type="entry name" value="SBP"/>
</dbReference>
<comment type="similarity">
    <text evidence="2">Belongs to the bacterial solute-binding protein 1 family.</text>
</comment>
<dbReference type="AlphaFoldDB" id="A0A7G3GBN6"/>
<evidence type="ECO:0000313" key="7">
    <source>
        <dbReference type="EMBL" id="QBC44125.1"/>
    </source>
</evidence>
<dbReference type="InterPro" id="IPR050490">
    <property type="entry name" value="Bact_solute-bd_prot1"/>
</dbReference>
<protein>
    <recommendedName>
        <fullName evidence="6">Probable sugar-binding periplasmic protein</fullName>
    </recommendedName>
</protein>
<evidence type="ECO:0000256" key="3">
    <source>
        <dbReference type="ARBA" id="ARBA00022448"/>
    </source>
</evidence>
<dbReference type="PANTHER" id="PTHR43649:SF28">
    <property type="entry name" value="BINDING PROTEIN COMPONENT OF ABC SUGAR TRANSPORTER-RELATED"/>
    <property type="match status" value="1"/>
</dbReference>
<keyword evidence="3" id="KW-0813">Transport</keyword>
<dbReference type="PANTHER" id="PTHR43649">
    <property type="entry name" value="ARABINOSE-BINDING PROTEIN-RELATED"/>
    <property type="match status" value="1"/>
</dbReference>
<evidence type="ECO:0000256" key="4">
    <source>
        <dbReference type="ARBA" id="ARBA00022729"/>
    </source>
</evidence>
<proteinExistence type="inferred from homology"/>
<evidence type="ECO:0000256" key="1">
    <source>
        <dbReference type="ARBA" id="ARBA00004418"/>
    </source>
</evidence>
<dbReference type="SUPFAM" id="SSF53850">
    <property type="entry name" value="Periplasmic binding protein-like II"/>
    <property type="match status" value="1"/>
</dbReference>
<dbReference type="RefSeq" id="WP_130106674.1">
    <property type="nucleotide sequence ID" value="NZ_CP025781.1"/>
</dbReference>
<organism evidence="7 8">
    <name type="scientific">Iodobacter fluviatilis</name>
    <dbReference type="NCBI Taxonomy" id="537"/>
    <lineage>
        <taxon>Bacteria</taxon>
        <taxon>Pseudomonadati</taxon>
        <taxon>Pseudomonadota</taxon>
        <taxon>Betaproteobacteria</taxon>
        <taxon>Neisseriales</taxon>
        <taxon>Chitinibacteraceae</taxon>
        <taxon>Iodobacter</taxon>
    </lineage>
</organism>
<comment type="function">
    <text evidence="5">Part of a binding-protein-dependent transport system for a sugar.</text>
</comment>
<comment type="subcellular location">
    <subcellularLocation>
        <location evidence="1">Periplasm</location>
    </subcellularLocation>
</comment>
<evidence type="ECO:0000313" key="8">
    <source>
        <dbReference type="Proteomes" id="UP000515917"/>
    </source>
</evidence>
<dbReference type="KEGG" id="ifl:C1H71_11695"/>
<dbReference type="EMBL" id="CP025781">
    <property type="protein sequence ID" value="QBC44125.1"/>
    <property type="molecule type" value="Genomic_DNA"/>
</dbReference>
<evidence type="ECO:0000256" key="5">
    <source>
        <dbReference type="ARBA" id="ARBA00049629"/>
    </source>
</evidence>
<reference evidence="7 8" key="1">
    <citation type="submission" date="2018-01" db="EMBL/GenBank/DDBJ databases">
        <title>Genome sequence of Iodobacter sp. strain PCH194 isolated from Indian Trans-Himalaya.</title>
        <authorList>
            <person name="Kumar V."/>
            <person name="Thakur V."/>
            <person name="Kumar S."/>
            <person name="Singh D."/>
        </authorList>
    </citation>
    <scope>NUCLEOTIDE SEQUENCE [LARGE SCALE GENOMIC DNA]</scope>
    <source>
        <strain evidence="7 8">PCH194</strain>
    </source>
</reference>
<dbReference type="Gene3D" id="3.40.190.10">
    <property type="entry name" value="Periplasmic binding protein-like II"/>
    <property type="match status" value="2"/>
</dbReference>
<name>A0A7G3GBN6_9NEIS</name>
<keyword evidence="4" id="KW-0732">Signal</keyword>
<evidence type="ECO:0000256" key="2">
    <source>
        <dbReference type="ARBA" id="ARBA00008520"/>
    </source>
</evidence>